<name>V9VZF6_9RHOB</name>
<evidence type="ECO:0000313" key="3">
    <source>
        <dbReference type="Proteomes" id="UP000018780"/>
    </source>
</evidence>
<dbReference type="Pfam" id="PF13403">
    <property type="entry name" value="Hint_2"/>
    <property type="match status" value="1"/>
</dbReference>
<proteinExistence type="predicted"/>
<dbReference type="HOGENOM" id="CLU_1018612_0_0_5"/>
<sequence>MEAGSVVTLNSGQEVQLNADGTLTLAGNGDVEDFVFTNQVSNGVNSDTALSTPARSPVLWRVPGSGPPMARCRWKIWRLAIWWKPVTAESGFAPIRIAADRFGRHGELMVSPQHRVLVRGAHAELFFGGEEVLVAAKDLVNGRSVARCPGGEVTYVHLMFDRHQVSYSEGHATETFLPGPQIVNLFNRPVAVEICALFPELDPETGAGCSAGARPALKAYEGRLQAAIQGACTCGLDCGHRRRSIWRSPAVSSPRVRPRRCCLPPCCHVRRLP</sequence>
<keyword evidence="3" id="KW-1185">Reference proteome</keyword>
<dbReference type="EMBL" id="CP006773">
    <property type="protein sequence ID" value="AHD03318.1"/>
    <property type="molecule type" value="Genomic_DNA"/>
</dbReference>
<dbReference type="STRING" id="999552.METH_20915"/>
<dbReference type="AlphaFoldDB" id="V9VZF6"/>
<dbReference type="InterPro" id="IPR036844">
    <property type="entry name" value="Hint_dom_sf"/>
</dbReference>
<accession>V9VZF6</accession>
<feature type="domain" description="Hedgehog/Intein (Hint)" evidence="1">
    <location>
        <begin position="83"/>
        <end position="179"/>
    </location>
</feature>
<evidence type="ECO:0000259" key="1">
    <source>
        <dbReference type="Pfam" id="PF13403"/>
    </source>
</evidence>
<dbReference type="KEGG" id="lmd:METH_20915"/>
<evidence type="ECO:0000313" key="2">
    <source>
        <dbReference type="EMBL" id="AHD03318.1"/>
    </source>
</evidence>
<dbReference type="SUPFAM" id="SSF51294">
    <property type="entry name" value="Hedgehog/intein (Hint) domain"/>
    <property type="match status" value="1"/>
</dbReference>
<organism evidence="2 3">
    <name type="scientific">Leisingera methylohalidivorans DSM 14336</name>
    <dbReference type="NCBI Taxonomy" id="999552"/>
    <lineage>
        <taxon>Bacteria</taxon>
        <taxon>Pseudomonadati</taxon>
        <taxon>Pseudomonadota</taxon>
        <taxon>Alphaproteobacteria</taxon>
        <taxon>Rhodobacterales</taxon>
        <taxon>Roseobacteraceae</taxon>
        <taxon>Leisingera</taxon>
    </lineage>
</organism>
<gene>
    <name evidence="2" type="ORF">METH_20915</name>
</gene>
<dbReference type="InterPro" id="IPR028992">
    <property type="entry name" value="Hedgehog/Intein_dom"/>
</dbReference>
<protein>
    <recommendedName>
        <fullName evidence="1">Hedgehog/Intein (Hint) domain-containing protein</fullName>
    </recommendedName>
</protein>
<dbReference type="PATRIC" id="fig|999552.6.peg.4141"/>
<dbReference type="Proteomes" id="UP000018780">
    <property type="component" value="Chromosome"/>
</dbReference>
<reference evidence="2 3" key="1">
    <citation type="submission" date="2013-09" db="EMBL/GenBank/DDBJ databases">
        <authorList>
            <consortium name="DOE Joint Genome Institute"/>
            <person name="Klenk H.-P."/>
            <person name="Huntemann M."/>
            <person name="Han J."/>
            <person name="Chen A."/>
            <person name="Kyrpides N."/>
            <person name="Mavromatis K."/>
            <person name="Markowitz V."/>
            <person name="Palaniappan K."/>
            <person name="Ivanova N."/>
            <person name="Schaumberg A."/>
            <person name="Pati A."/>
            <person name="Liolios K."/>
            <person name="Nordberg H.P."/>
            <person name="Cantor M.N."/>
            <person name="Hua S.X."/>
            <person name="Woyke T."/>
        </authorList>
    </citation>
    <scope>NUCLEOTIDE SEQUENCE [LARGE SCALE GENOMIC DNA]</scope>
    <source>
        <strain evidence="2 3">DSM 14336</strain>
    </source>
</reference>